<dbReference type="InterPro" id="IPR006710">
    <property type="entry name" value="Glyco_hydro_43"/>
</dbReference>
<dbReference type="GO" id="GO:0045493">
    <property type="term" value="P:xylan catabolic process"/>
    <property type="evidence" value="ECO:0007669"/>
    <property type="project" value="UniProtKB-KW"/>
</dbReference>
<keyword evidence="3 10" id="KW-0732">Signal</keyword>
<dbReference type="PROSITE" id="PS51175">
    <property type="entry name" value="CBM6"/>
    <property type="match status" value="1"/>
</dbReference>
<evidence type="ECO:0000256" key="6">
    <source>
        <dbReference type="ARBA" id="ARBA00023295"/>
    </source>
</evidence>
<evidence type="ECO:0000256" key="8">
    <source>
        <dbReference type="PIRSR" id="PIRSR606710-2"/>
    </source>
</evidence>
<dbReference type="GO" id="GO:0004553">
    <property type="term" value="F:hydrolase activity, hydrolyzing O-glycosyl compounds"/>
    <property type="evidence" value="ECO:0007669"/>
    <property type="project" value="InterPro"/>
</dbReference>
<dbReference type="InterPro" id="IPR005084">
    <property type="entry name" value="CBM6"/>
</dbReference>
<dbReference type="InterPro" id="IPR006584">
    <property type="entry name" value="Cellulose-bd_IV"/>
</dbReference>
<gene>
    <name evidence="12" type="ORF">FHS94_003705</name>
</gene>
<dbReference type="Proteomes" id="UP000546200">
    <property type="component" value="Unassembled WGS sequence"/>
</dbReference>
<dbReference type="Gene3D" id="2.60.120.260">
    <property type="entry name" value="Galactose-binding domain-like"/>
    <property type="match status" value="1"/>
</dbReference>
<keyword evidence="6 9" id="KW-0326">Glycosidase</keyword>
<dbReference type="Pfam" id="PF03422">
    <property type="entry name" value="CBM_6"/>
    <property type="match status" value="1"/>
</dbReference>
<name>A0A7W9BGZ1_9SPHN</name>
<protein>
    <recommendedName>
        <fullName evidence="11">CBM6 domain-containing protein</fullName>
    </recommendedName>
</protein>
<reference evidence="12 13" key="1">
    <citation type="submission" date="2020-08" db="EMBL/GenBank/DDBJ databases">
        <title>Genomic Encyclopedia of Type Strains, Phase IV (KMG-IV): sequencing the most valuable type-strain genomes for metagenomic binning, comparative biology and taxonomic classification.</title>
        <authorList>
            <person name="Goeker M."/>
        </authorList>
    </citation>
    <scope>NUCLEOTIDE SEQUENCE [LARGE SCALE GENOMIC DNA]</scope>
    <source>
        <strain evidence="12 13">DSM 100044</strain>
    </source>
</reference>
<dbReference type="PANTHER" id="PTHR43772">
    <property type="entry name" value="ENDO-1,4-BETA-XYLANASE"/>
    <property type="match status" value="1"/>
</dbReference>
<dbReference type="GO" id="GO:0030246">
    <property type="term" value="F:carbohydrate binding"/>
    <property type="evidence" value="ECO:0007669"/>
    <property type="project" value="InterPro"/>
</dbReference>
<evidence type="ECO:0000259" key="11">
    <source>
        <dbReference type="PROSITE" id="PS51175"/>
    </source>
</evidence>
<feature type="signal peptide" evidence="10">
    <location>
        <begin position="1"/>
        <end position="26"/>
    </location>
</feature>
<feature type="active site" description="Proton donor" evidence="7">
    <location>
        <position position="204"/>
    </location>
</feature>
<keyword evidence="5" id="KW-0119">Carbohydrate metabolism</keyword>
<dbReference type="PANTHER" id="PTHR43772:SF2">
    <property type="entry name" value="PUTATIVE (AFU_ORTHOLOGUE AFUA_2G04480)-RELATED"/>
    <property type="match status" value="1"/>
</dbReference>
<dbReference type="CDD" id="cd18618">
    <property type="entry name" value="GH43_Xsa43E-like"/>
    <property type="match status" value="1"/>
</dbReference>
<sequence length="462" mass="51262">MSMARLWRVAALVGVSALASGSIAEAQSPIVQTRFTADPAPLVHDGVVYLYTSHDEDDAEGFRMLDWRLYSSIDMVNWTDRGAVASLKTFPWAVQDNDAWAPQVVERDGKFYLYAPVSVAGSPKNVIAVAVADRPEGPFKDALGKPLIAPGKDNIDPTVWIDKNGQAYLYWGNPDLWYVKLNRDMVSYAGPITKVQPRIADYQEGPWFYGRAGRYYMAFASTCCSEGIGYAMSDGPTGPWTYKGPIMDHDRRATGNHPGIIDYKGGSYLFGFSYELNFAMTPMHHERRSVSVARFSYNPDGTIPNLHWWDATSAPQIELLDPYRRVEAETIAWTSRMPRDRDRAYAWAPGVTTAQDDRVGVYVTRTVDRSYIKVAGVDFGKAGAKSFTAGVTGGRAGATIELRLDRADGPVIGALPAVDVGERWQERTTPVSNAIGRHDLFLVFRNTGEHSTLGIDYWRFGQ</sequence>
<dbReference type="AlphaFoldDB" id="A0A7W9BGZ1"/>
<organism evidence="12 13">
    <name type="scientific">Sphingomonas aerophila</name>
    <dbReference type="NCBI Taxonomy" id="1344948"/>
    <lineage>
        <taxon>Bacteria</taxon>
        <taxon>Pseudomonadati</taxon>
        <taxon>Pseudomonadota</taxon>
        <taxon>Alphaproteobacteria</taxon>
        <taxon>Sphingomonadales</taxon>
        <taxon>Sphingomonadaceae</taxon>
        <taxon>Sphingomonas</taxon>
    </lineage>
</organism>
<evidence type="ECO:0000256" key="1">
    <source>
        <dbReference type="ARBA" id="ARBA00009865"/>
    </source>
</evidence>
<feature type="chain" id="PRO_5030557737" description="CBM6 domain-containing protein" evidence="10">
    <location>
        <begin position="27"/>
        <end position="462"/>
    </location>
</feature>
<dbReference type="SMART" id="SM00606">
    <property type="entry name" value="CBD_IV"/>
    <property type="match status" value="1"/>
</dbReference>
<dbReference type="InterPro" id="IPR052176">
    <property type="entry name" value="Glycosyl_Hydrlase_43_Enz"/>
</dbReference>
<dbReference type="SUPFAM" id="SSF75005">
    <property type="entry name" value="Arabinanase/levansucrase/invertase"/>
    <property type="match status" value="1"/>
</dbReference>
<evidence type="ECO:0000256" key="2">
    <source>
        <dbReference type="ARBA" id="ARBA00022651"/>
    </source>
</evidence>
<accession>A0A7W9BGZ1</accession>
<dbReference type="Gene3D" id="2.115.10.20">
    <property type="entry name" value="Glycosyl hydrolase domain, family 43"/>
    <property type="match status" value="1"/>
</dbReference>
<proteinExistence type="inferred from homology"/>
<dbReference type="InterPro" id="IPR023296">
    <property type="entry name" value="Glyco_hydro_beta-prop_sf"/>
</dbReference>
<evidence type="ECO:0000256" key="5">
    <source>
        <dbReference type="ARBA" id="ARBA00023277"/>
    </source>
</evidence>
<evidence type="ECO:0000256" key="3">
    <source>
        <dbReference type="ARBA" id="ARBA00022729"/>
    </source>
</evidence>
<keyword evidence="4 9" id="KW-0378">Hydrolase</keyword>
<dbReference type="CDD" id="cd04084">
    <property type="entry name" value="CBM6_xylanase-like"/>
    <property type="match status" value="1"/>
</dbReference>
<feature type="domain" description="CBM6" evidence="11">
    <location>
        <begin position="324"/>
        <end position="461"/>
    </location>
</feature>
<evidence type="ECO:0000256" key="7">
    <source>
        <dbReference type="PIRSR" id="PIRSR606710-1"/>
    </source>
</evidence>
<evidence type="ECO:0000256" key="9">
    <source>
        <dbReference type="RuleBase" id="RU361187"/>
    </source>
</evidence>
<dbReference type="Pfam" id="PF04616">
    <property type="entry name" value="Glyco_hydro_43"/>
    <property type="match status" value="1"/>
</dbReference>
<dbReference type="RefSeq" id="WP_184060441.1">
    <property type="nucleotide sequence ID" value="NZ_JACIJK010000015.1"/>
</dbReference>
<comment type="similarity">
    <text evidence="1 9">Belongs to the glycosyl hydrolase 43 family.</text>
</comment>
<keyword evidence="2" id="KW-0858">Xylan degradation</keyword>
<feature type="active site" description="Proton acceptor" evidence="7">
    <location>
        <position position="38"/>
    </location>
</feature>
<evidence type="ECO:0000313" key="13">
    <source>
        <dbReference type="Proteomes" id="UP000546200"/>
    </source>
</evidence>
<keyword evidence="2" id="KW-0624">Polysaccharide degradation</keyword>
<dbReference type="SUPFAM" id="SSF49785">
    <property type="entry name" value="Galactose-binding domain-like"/>
    <property type="match status" value="1"/>
</dbReference>
<evidence type="ECO:0000313" key="12">
    <source>
        <dbReference type="EMBL" id="MBB5716833.1"/>
    </source>
</evidence>
<comment type="caution">
    <text evidence="12">The sequence shown here is derived from an EMBL/GenBank/DDBJ whole genome shotgun (WGS) entry which is preliminary data.</text>
</comment>
<keyword evidence="13" id="KW-1185">Reference proteome</keyword>
<dbReference type="InterPro" id="IPR008979">
    <property type="entry name" value="Galactose-bd-like_sf"/>
</dbReference>
<feature type="site" description="Important for catalytic activity, responsible for pKa modulation of the active site Glu and correct orientation of both the proton donor and substrate" evidence="8">
    <location>
        <position position="156"/>
    </location>
</feature>
<dbReference type="EMBL" id="JACIJK010000015">
    <property type="protein sequence ID" value="MBB5716833.1"/>
    <property type="molecule type" value="Genomic_DNA"/>
</dbReference>
<evidence type="ECO:0000256" key="10">
    <source>
        <dbReference type="SAM" id="SignalP"/>
    </source>
</evidence>
<evidence type="ECO:0000256" key="4">
    <source>
        <dbReference type="ARBA" id="ARBA00022801"/>
    </source>
</evidence>